<dbReference type="AlphaFoldDB" id="A0A0F8Y6E5"/>
<organism evidence="2">
    <name type="scientific">marine sediment metagenome</name>
    <dbReference type="NCBI Taxonomy" id="412755"/>
    <lineage>
        <taxon>unclassified sequences</taxon>
        <taxon>metagenomes</taxon>
        <taxon>ecological metagenomes</taxon>
    </lineage>
</organism>
<feature type="transmembrane region" description="Helical" evidence="1">
    <location>
        <begin position="100"/>
        <end position="122"/>
    </location>
</feature>
<evidence type="ECO:0000256" key="1">
    <source>
        <dbReference type="SAM" id="Phobius"/>
    </source>
</evidence>
<keyword evidence="1" id="KW-0812">Transmembrane</keyword>
<comment type="caution">
    <text evidence="2">The sequence shown here is derived from an EMBL/GenBank/DDBJ whole genome shotgun (WGS) entry which is preliminary data.</text>
</comment>
<gene>
    <name evidence="2" type="ORF">LCGC14_2859510</name>
</gene>
<name>A0A0F8Y6E5_9ZZZZ</name>
<feature type="transmembrane region" description="Helical" evidence="1">
    <location>
        <begin position="55"/>
        <end position="80"/>
    </location>
</feature>
<accession>A0A0F8Y6E5</accession>
<feature type="transmembrane region" description="Helical" evidence="1">
    <location>
        <begin position="12"/>
        <end position="35"/>
    </location>
</feature>
<keyword evidence="1" id="KW-1133">Transmembrane helix</keyword>
<evidence type="ECO:0000313" key="2">
    <source>
        <dbReference type="EMBL" id="KKK76848.1"/>
    </source>
</evidence>
<reference evidence="2" key="1">
    <citation type="journal article" date="2015" name="Nature">
        <title>Complex archaea that bridge the gap between prokaryotes and eukaryotes.</title>
        <authorList>
            <person name="Spang A."/>
            <person name="Saw J.H."/>
            <person name="Jorgensen S.L."/>
            <person name="Zaremba-Niedzwiedzka K."/>
            <person name="Martijn J."/>
            <person name="Lind A.E."/>
            <person name="van Eijk R."/>
            <person name="Schleper C."/>
            <person name="Guy L."/>
            <person name="Ettema T.J."/>
        </authorList>
    </citation>
    <scope>NUCLEOTIDE SEQUENCE</scope>
</reference>
<proteinExistence type="predicted"/>
<sequence>MVKSLKQRFSNIDATFLIALVIAIALTILATWFMASYVLNEIIQGLLYPYSGYPVIVSSSVDILIFPAWAVMCLAVLIGISDVLLDLTEKPFFNSLKKKLGLAVGVMLVVSIVTLIANYVTWQIAARANGYTQCTSGSILLVGSKTSSVWSKEEYLCYDYNVDRLLPTGTHEQVLEVAEYLNRD</sequence>
<protein>
    <submittedName>
        <fullName evidence="2">Uncharacterized protein</fullName>
    </submittedName>
</protein>
<dbReference type="EMBL" id="LAZR01055227">
    <property type="protein sequence ID" value="KKK76848.1"/>
    <property type="molecule type" value="Genomic_DNA"/>
</dbReference>
<keyword evidence="1" id="KW-0472">Membrane</keyword>